<name>A0A8S2TRT6_9BILA</name>
<sequence>EFRSRKFLNPTSYIKVKNECLQRLVCDHFDTLKNECNELIIREDFDALRNMYKLLVPTPIGTSYMVERLQQNIAAIGHEKIHSL</sequence>
<feature type="non-terminal residue" evidence="3">
    <location>
        <position position="1"/>
    </location>
</feature>
<comment type="similarity">
    <text evidence="1">Belongs to the cullin family.</text>
</comment>
<organism evidence="3 4">
    <name type="scientific">Rotaria magnacalcarata</name>
    <dbReference type="NCBI Taxonomy" id="392030"/>
    <lineage>
        <taxon>Eukaryota</taxon>
        <taxon>Metazoa</taxon>
        <taxon>Spiralia</taxon>
        <taxon>Gnathifera</taxon>
        <taxon>Rotifera</taxon>
        <taxon>Eurotatoria</taxon>
        <taxon>Bdelloidea</taxon>
        <taxon>Philodinida</taxon>
        <taxon>Philodinidae</taxon>
        <taxon>Rotaria</taxon>
    </lineage>
</organism>
<dbReference type="EMBL" id="CAJOBI010036740">
    <property type="protein sequence ID" value="CAF4303490.1"/>
    <property type="molecule type" value="Genomic_DNA"/>
</dbReference>
<evidence type="ECO:0000313" key="3">
    <source>
        <dbReference type="EMBL" id="CAF4303490.1"/>
    </source>
</evidence>
<dbReference type="Proteomes" id="UP000676336">
    <property type="component" value="Unassembled WGS sequence"/>
</dbReference>
<comment type="caution">
    <text evidence="3">The sequence shown here is derived from an EMBL/GenBank/DDBJ whole genome shotgun (WGS) entry which is preliminary data.</text>
</comment>
<dbReference type="Pfam" id="PF00888">
    <property type="entry name" value="Cullin"/>
    <property type="match status" value="1"/>
</dbReference>
<evidence type="ECO:0000259" key="2">
    <source>
        <dbReference type="Pfam" id="PF00888"/>
    </source>
</evidence>
<protein>
    <recommendedName>
        <fullName evidence="2">Cullin N-terminal domain-containing protein</fullName>
    </recommendedName>
</protein>
<dbReference type="Gene3D" id="1.20.1310.10">
    <property type="entry name" value="Cullin Repeats"/>
    <property type="match status" value="1"/>
</dbReference>
<proteinExistence type="inferred from homology"/>
<evidence type="ECO:0000313" key="4">
    <source>
        <dbReference type="Proteomes" id="UP000676336"/>
    </source>
</evidence>
<dbReference type="AlphaFoldDB" id="A0A8S2TRT6"/>
<feature type="non-terminal residue" evidence="3">
    <location>
        <position position="84"/>
    </location>
</feature>
<evidence type="ECO:0000256" key="1">
    <source>
        <dbReference type="ARBA" id="ARBA00006019"/>
    </source>
</evidence>
<dbReference type="SUPFAM" id="SSF74788">
    <property type="entry name" value="Cullin repeat-like"/>
    <property type="match status" value="1"/>
</dbReference>
<reference evidence="3" key="1">
    <citation type="submission" date="2021-02" db="EMBL/GenBank/DDBJ databases">
        <authorList>
            <person name="Nowell W R."/>
        </authorList>
    </citation>
    <scope>NUCLEOTIDE SEQUENCE</scope>
</reference>
<gene>
    <name evidence="3" type="ORF">SMN809_LOCUS26208</name>
</gene>
<dbReference type="InterPro" id="IPR016159">
    <property type="entry name" value="Cullin_repeat-like_dom_sf"/>
</dbReference>
<dbReference type="InterPro" id="IPR001373">
    <property type="entry name" value="Cullin_N"/>
</dbReference>
<accession>A0A8S2TRT6</accession>
<feature type="domain" description="Cullin N-terminal" evidence="2">
    <location>
        <begin position="3"/>
        <end position="82"/>
    </location>
</feature>